<keyword evidence="2 5" id="KW-0420">Kringle</keyword>
<feature type="domain" description="Kringle" evidence="9">
    <location>
        <begin position="2166"/>
        <end position="2272"/>
    </location>
</feature>
<sequence length="2382" mass="261055">MAMGQRPPMSPFVGAPPGYTNASGGPQPPPNTAFPSSQRLHHPQSAMMAQQQQQQQQQPPPPHPGMMPQQRPGPAYVTAAAAAAAYWKRLEAVQFFPPGCVEATPIDASRRKRFRIKDLGPLTASKLVMALRSGLPSETTWALNALNVILRDESNALEAYFAPPTQQPLVSINANAPTLNTLVNALTDHLRHDANELFPSHRLTSELELPLHLDAESHLEHEIVAMANSKGVSIGALREAIRQLLQGSGKNARLLMKASAPKLPKTAPSMDSGSDKSGTGAGGAGSLNKRGRGRGSGTSLLADHLAAFEAAHMTPATTIAKHTTSLLVNDLSGPEARSNIRRLALFALDELLEGKESPPPVLLPADVAAELTSPPASPRPPSMRDVFMRGGSDSTSYILPHPNGCGGSSNSSTGSSASMRRKRTNSSTEATSTSDKASKRARSSSSSSSLPVLSPQKVDPSTDKTDIASTPPAEAMEEDEDSELNSHRLMTDSRGYCPLRARSEIIRRGDLALWPVDAASERAEGFALRCLCVSTVLRNLSFLPSCERVLANHKALLALTGRLLTTAAATDPLPGHRIISPCRLALEALNRLAVNDSNVAMLLATMDTESACRLFDRLASWLALPEDQVTRELALSTLHYLSEPPVNICQQQIDGNNTSTCGLSFIAQAKPCPIAGLISFIEVMETKTRRVIEQYGVQVLQDQPELMGTSLELLRRAGALLQRLAANSFGRSRFTPDLEMRVLGLATSRVLDATVAQLLSGCLLDLPQRDSHSVSICDLIPKMPSSEKVAQLLAPLLKRKEVADRAVMQKVLEKEAGESRRSQLETSPQDASSSTRATEDEGEGSATKKSPETTVNPELVAAKASTRDLPCIAEIPFLIHYVEQWRFMCSSPLHRQVAECFILVLVMATAMVMFHIFTLYLSSPPLLTGTSVFSAAYLPTCPPTYSISLFLSTQYSPRNALHLGVGGIGGCGRPESTNAQNRWTGPAGRWSSRKRVLTSWIPLQYTFKLETKLEARAESYRIDVGHSSCPHRCYKASVPQGIWGLMAQVAQGRWKTRIVLCAVKSVLDMRRRVSKLRRFEMGPTGKVRAMVKGVLFMRILAVSRSEECPNGFFRISNSCYFLPVCRHNIDAVIEAKHANSCHGVYNGTKELFSWSEARKQCKGLHSDADLMEIHDQSTQDSLNVVISLVAWPLWIGLQCSAAYSMDRSSYKWITSNRIPNYSNWAPDAFSYLEISSKQGCAFLSTANLRVGAWDHSDCDKTRIGFGCEVPLNSVLSLNSTVRLEGAQPAWTKENNAAGQICYLGTCYRLLPSFPTELGFDEAKELCGDAAVALPRNPLELIFLVDRLANASVSTRAWIGVEVTNTQDRLEFPRSSSVTPWLTAAIHRSHPAFLIPPTNQSETFCLQVHVNFTSTSPFLAMPCVGDDDEEAEEEEDATLVTAFCATPESSYPGSCPDGEGSGESVEWHPFGDKCFAVMRDCEGDSVPASLKTPELDAFAAWLLPSNLPSDDEVLIGGIVNTTSPLTITWLDGSVSEGFNRLKPSFLQHPVSRDGLCLAIQPGSGWWVLRQCKGQSAPRLTLCSIPIKPQNHTTTIGPPVHESEPMCPEDYFPHHRNNGSVVCYRVVLGGARSHGHDWRAAERACRAVALGGDQKVRWRGNLASLPNKETSDDVIALLQQNAFTVGIWDGTNNLPAHMLRPSEFIWLGLSKSEDKLFWNNWTDGSTGNPTFYDDRTRQNQLFFSDSSGYFFDYGTCIALHLLSGYWYPLRCTLDLGYICQATLAPDNETEGGVDHFDIPSCLISSKSRNAGPSVETGFIHDPNVDCVVPGFTYFNGQCFRTFHDKFMTFAEAQAHCHDIGSPYSRNGKAGLAVFRSEADQLFVASQLSHLPRMPASPGFYGRGSAIYDRLEVIWRRYHWVGLFHYRHTFHSVDERVPCYIAHELNRPLASSAGGPLCVSITGVPDTEHFASLTFDIGCNESLPFVCSFEPSPTRLTTKSSTSVCPKGYATHNAATGDHCYRFMGEWMGSYEEATAMCAQTAAGARLAALTTPFTVAWMRAHLPSDYTATGMLPWESVPHWIGLKLRARDKSSWRWANGLPVTHTRWSSQPVDVVNSATDMCFAFAKSISMTSYELDMITVNCSRRLSPLCEADPLVELPISMSKPDESYLAADQHDYTGRLAKSASGKACIRWDLISPTNTSEMDALQRAFHNFTLAAVAAALDVNSSTDGDIYSPAFQPVFSSVCNWCRNPASLRDHAFCYIDVDKWEFCTLPPPSILSSPSSPSTSQIRTTLPFSVIFSIVVIFLGVFFLFPLCLLFIFCLHRKSRTGWVSTSPVQEILLQRLPFSWRWRWSRTASQPCLLADNVSYSAGAVQEDTIRDPAA</sequence>
<dbReference type="GO" id="GO:0016514">
    <property type="term" value="C:SWI/SNF complex"/>
    <property type="evidence" value="ECO:0007669"/>
    <property type="project" value="InterPro"/>
</dbReference>
<dbReference type="Gene3D" id="3.10.100.10">
    <property type="entry name" value="Mannose-Binding Protein A, subunit A"/>
    <property type="match status" value="4"/>
</dbReference>
<dbReference type="GO" id="GO:0071565">
    <property type="term" value="C:nBAF complex"/>
    <property type="evidence" value="ECO:0007669"/>
    <property type="project" value="TreeGrafter"/>
</dbReference>
<feature type="transmembrane region" description="Helical" evidence="7">
    <location>
        <begin position="2292"/>
        <end position="2321"/>
    </location>
</feature>
<accession>A0A915EX61</accession>
<feature type="region of interest" description="Disordered" evidence="6">
    <location>
        <begin position="260"/>
        <end position="298"/>
    </location>
</feature>
<feature type="compositionally biased region" description="Low complexity" evidence="6">
    <location>
        <begin position="43"/>
        <end position="57"/>
    </location>
</feature>
<proteinExistence type="predicted"/>
<keyword evidence="4" id="KW-0539">Nucleus</keyword>
<dbReference type="InterPro" id="IPR001304">
    <property type="entry name" value="C-type_lectin-like"/>
</dbReference>
<dbReference type="GO" id="GO:0006338">
    <property type="term" value="P:chromatin remodeling"/>
    <property type="evidence" value="ECO:0007669"/>
    <property type="project" value="InterPro"/>
</dbReference>
<dbReference type="PANTHER" id="PTHR12656:SF5">
    <property type="entry name" value="TRITHORAX GROUP PROTEIN OSA"/>
    <property type="match status" value="1"/>
</dbReference>
<evidence type="ECO:0000256" key="2">
    <source>
        <dbReference type="ARBA" id="ARBA00022572"/>
    </source>
</evidence>
<feature type="compositionally biased region" description="Basic and acidic residues" evidence="6">
    <location>
        <begin position="814"/>
        <end position="823"/>
    </location>
</feature>
<dbReference type="InterPro" id="IPR013806">
    <property type="entry name" value="Kringle-like"/>
</dbReference>
<evidence type="ECO:0000256" key="6">
    <source>
        <dbReference type="SAM" id="MobiDB-lite"/>
    </source>
</evidence>
<dbReference type="InterPro" id="IPR033388">
    <property type="entry name" value="BAF250_C"/>
</dbReference>
<feature type="domain" description="C-type lectin" evidence="8">
    <location>
        <begin position="1832"/>
        <end position="1985"/>
    </location>
</feature>
<dbReference type="GO" id="GO:0031491">
    <property type="term" value="F:nucleosome binding"/>
    <property type="evidence" value="ECO:0007669"/>
    <property type="project" value="TreeGrafter"/>
</dbReference>
<dbReference type="SUPFAM" id="SSF57440">
    <property type="entry name" value="Kringle-like"/>
    <property type="match status" value="1"/>
</dbReference>
<dbReference type="InterPro" id="IPR016186">
    <property type="entry name" value="C-type_lectin-like/link_sf"/>
</dbReference>
<keyword evidence="7" id="KW-1133">Transmembrane helix</keyword>
<feature type="compositionally biased region" description="Polar residues" evidence="6">
    <location>
        <begin position="824"/>
        <end position="836"/>
    </location>
</feature>
<feature type="region of interest" description="Disordered" evidence="6">
    <location>
        <begin position="371"/>
        <end position="486"/>
    </location>
</feature>
<evidence type="ECO:0000259" key="8">
    <source>
        <dbReference type="PROSITE" id="PS50041"/>
    </source>
</evidence>
<evidence type="ECO:0000256" key="4">
    <source>
        <dbReference type="ARBA" id="ARBA00023242"/>
    </source>
</evidence>
<dbReference type="SMART" id="SM00034">
    <property type="entry name" value="CLECT"/>
    <property type="match status" value="4"/>
</dbReference>
<evidence type="ECO:0000313" key="11">
    <source>
        <dbReference type="WBParaSite" id="maker-E.canG7_contigs_1555-snap-gene-0.17-mRNA-1"/>
    </source>
</evidence>
<dbReference type="Gene3D" id="2.40.20.10">
    <property type="entry name" value="Plasminogen Kringle 4"/>
    <property type="match status" value="1"/>
</dbReference>
<dbReference type="InterPro" id="IPR000001">
    <property type="entry name" value="Kringle"/>
</dbReference>
<feature type="compositionally biased region" description="Low complexity" evidence="6">
    <location>
        <begin position="408"/>
        <end position="418"/>
    </location>
</feature>
<evidence type="ECO:0000313" key="10">
    <source>
        <dbReference type="Proteomes" id="UP000887562"/>
    </source>
</evidence>
<protein>
    <submittedName>
        <fullName evidence="11">Uncharacterized protein</fullName>
    </submittedName>
</protein>
<dbReference type="PROSITE" id="PS50041">
    <property type="entry name" value="C_TYPE_LECTIN_2"/>
    <property type="match status" value="4"/>
</dbReference>
<evidence type="ECO:0000256" key="7">
    <source>
        <dbReference type="SAM" id="Phobius"/>
    </source>
</evidence>
<reference evidence="11" key="1">
    <citation type="submission" date="2022-11" db="UniProtKB">
        <authorList>
            <consortium name="WormBaseParasite"/>
        </authorList>
    </citation>
    <scope>IDENTIFICATION</scope>
</reference>
<feature type="region of interest" description="Disordered" evidence="6">
    <location>
        <begin position="814"/>
        <end position="856"/>
    </location>
</feature>
<dbReference type="InterPro" id="IPR038178">
    <property type="entry name" value="Kringle_sf"/>
</dbReference>
<organism evidence="10 11">
    <name type="scientific">Echinococcus canadensis</name>
    <dbReference type="NCBI Taxonomy" id="519352"/>
    <lineage>
        <taxon>Eukaryota</taxon>
        <taxon>Metazoa</taxon>
        <taxon>Spiralia</taxon>
        <taxon>Lophotrochozoa</taxon>
        <taxon>Platyhelminthes</taxon>
        <taxon>Cestoda</taxon>
        <taxon>Eucestoda</taxon>
        <taxon>Cyclophyllidea</taxon>
        <taxon>Taeniidae</taxon>
        <taxon>Echinococcus</taxon>
        <taxon>Echinococcus canadensis group</taxon>
    </lineage>
</organism>
<feature type="region of interest" description="Disordered" evidence="6">
    <location>
        <begin position="1"/>
        <end position="74"/>
    </location>
</feature>
<dbReference type="GO" id="GO:0005654">
    <property type="term" value="C:nucleoplasm"/>
    <property type="evidence" value="ECO:0007669"/>
    <property type="project" value="TreeGrafter"/>
</dbReference>
<evidence type="ECO:0000259" key="9">
    <source>
        <dbReference type="PROSITE" id="PS50070"/>
    </source>
</evidence>
<dbReference type="Proteomes" id="UP000887562">
    <property type="component" value="Unplaced"/>
</dbReference>
<dbReference type="CDD" id="cd00037">
    <property type="entry name" value="CLECT"/>
    <property type="match status" value="3"/>
</dbReference>
<evidence type="ECO:0000256" key="5">
    <source>
        <dbReference type="PROSITE-ProRule" id="PRU00121"/>
    </source>
</evidence>
<feature type="domain" description="C-type lectin" evidence="8">
    <location>
        <begin position="1621"/>
        <end position="1778"/>
    </location>
</feature>
<feature type="domain" description="C-type lectin" evidence="8">
    <location>
        <begin position="1137"/>
        <end position="1262"/>
    </location>
</feature>
<dbReference type="InterPro" id="IPR016187">
    <property type="entry name" value="CTDL_fold"/>
</dbReference>
<dbReference type="SUPFAM" id="SSF56436">
    <property type="entry name" value="C-type lectin-like"/>
    <property type="match status" value="4"/>
</dbReference>
<dbReference type="GO" id="GO:0045893">
    <property type="term" value="P:positive regulation of DNA-templated transcription"/>
    <property type="evidence" value="ECO:0007669"/>
    <property type="project" value="TreeGrafter"/>
</dbReference>
<dbReference type="PANTHER" id="PTHR12656">
    <property type="entry name" value="BRG-1 ASSOCIATED FACTOR 250 BAF250"/>
    <property type="match status" value="1"/>
</dbReference>
<keyword evidence="7" id="KW-0472">Membrane</keyword>
<evidence type="ECO:0000256" key="1">
    <source>
        <dbReference type="ARBA" id="ARBA00004123"/>
    </source>
</evidence>
<dbReference type="GO" id="GO:0035060">
    <property type="term" value="C:brahma complex"/>
    <property type="evidence" value="ECO:0007669"/>
    <property type="project" value="InterPro"/>
</dbReference>
<keyword evidence="7" id="KW-0812">Transmembrane</keyword>
<dbReference type="Pfam" id="PF12031">
    <property type="entry name" value="BAF250_C"/>
    <property type="match status" value="2"/>
</dbReference>
<comment type="caution">
    <text evidence="5">Lacks conserved residue(s) required for the propagation of feature annotation.</text>
</comment>
<dbReference type="WBParaSite" id="maker-E.canG7_contigs_1555-snap-gene-0.17-mRNA-1">
    <property type="protein sequence ID" value="maker-E.canG7_contigs_1555-snap-gene-0.17-mRNA-1"/>
    <property type="gene ID" value="EcG7_06836"/>
</dbReference>
<dbReference type="InterPro" id="IPR021906">
    <property type="entry name" value="BAF250/Osa"/>
</dbReference>
<comment type="subcellular location">
    <subcellularLocation>
        <location evidence="1">Nucleus</location>
    </subcellularLocation>
</comment>
<dbReference type="SUPFAM" id="SSF81995">
    <property type="entry name" value="beta-sandwich domain of Sec23/24"/>
    <property type="match status" value="1"/>
</dbReference>
<keyword evidence="10" id="KW-1185">Reference proteome</keyword>
<feature type="domain" description="C-type lectin" evidence="8">
    <location>
        <begin position="2013"/>
        <end position="2149"/>
    </location>
</feature>
<dbReference type="PROSITE" id="PS50070">
    <property type="entry name" value="KRINGLE_2"/>
    <property type="match status" value="1"/>
</dbReference>
<name>A0A915EX61_9CEST</name>
<dbReference type="Pfam" id="PF00059">
    <property type="entry name" value="Lectin_C"/>
    <property type="match status" value="1"/>
</dbReference>
<keyword evidence="3" id="KW-1015">Disulfide bond</keyword>
<evidence type="ECO:0000256" key="3">
    <source>
        <dbReference type="ARBA" id="ARBA00023157"/>
    </source>
</evidence>
<dbReference type="GO" id="GO:0006357">
    <property type="term" value="P:regulation of transcription by RNA polymerase II"/>
    <property type="evidence" value="ECO:0007669"/>
    <property type="project" value="TreeGrafter"/>
</dbReference>